<dbReference type="GO" id="GO:0016020">
    <property type="term" value="C:membrane"/>
    <property type="evidence" value="ECO:0007669"/>
    <property type="project" value="UniProtKB-SubCell"/>
</dbReference>
<accession>A0A1V0B716</accession>
<organism evidence="11 12">
    <name type="scientific">Halopseudomonas phragmitis</name>
    <dbReference type="NCBI Taxonomy" id="1931241"/>
    <lineage>
        <taxon>Bacteria</taxon>
        <taxon>Pseudomonadati</taxon>
        <taxon>Pseudomonadota</taxon>
        <taxon>Gammaproteobacteria</taxon>
        <taxon>Pseudomonadales</taxon>
        <taxon>Pseudomonadaceae</taxon>
        <taxon>Halopseudomonas</taxon>
    </lineage>
</organism>
<comment type="similarity">
    <text evidence="6">Belongs to the methyl-accepting chemotaxis (MCP) protein family.</text>
</comment>
<evidence type="ECO:0000256" key="4">
    <source>
        <dbReference type="ARBA" id="ARBA00023136"/>
    </source>
</evidence>
<keyword evidence="4 8" id="KW-0472">Membrane</keyword>
<proteinExistence type="inferred from homology"/>
<dbReference type="InterPro" id="IPR003660">
    <property type="entry name" value="HAMP_dom"/>
</dbReference>
<dbReference type="PROSITE" id="PS50111">
    <property type="entry name" value="CHEMOTAXIS_TRANSDUC_2"/>
    <property type="match status" value="1"/>
</dbReference>
<keyword evidence="2 8" id="KW-0812">Transmembrane</keyword>
<dbReference type="Pfam" id="PF00672">
    <property type="entry name" value="HAMP"/>
    <property type="match status" value="1"/>
</dbReference>
<evidence type="ECO:0000256" key="7">
    <source>
        <dbReference type="PROSITE-ProRule" id="PRU00284"/>
    </source>
</evidence>
<evidence type="ECO:0000313" key="12">
    <source>
        <dbReference type="Proteomes" id="UP000243488"/>
    </source>
</evidence>
<evidence type="ECO:0000259" key="9">
    <source>
        <dbReference type="PROSITE" id="PS50111"/>
    </source>
</evidence>
<dbReference type="InterPro" id="IPR004089">
    <property type="entry name" value="MCPsignal_dom"/>
</dbReference>
<dbReference type="RefSeq" id="WP_080050576.1">
    <property type="nucleotide sequence ID" value="NZ_CP020100.1"/>
</dbReference>
<feature type="transmembrane region" description="Helical" evidence="8">
    <location>
        <begin position="425"/>
        <end position="447"/>
    </location>
</feature>
<keyword evidence="3 8" id="KW-1133">Transmembrane helix</keyword>
<keyword evidence="5 7" id="KW-0807">Transducer</keyword>
<dbReference type="KEGG" id="ppha:BVH74_13535"/>
<dbReference type="SMART" id="SM00304">
    <property type="entry name" value="HAMP"/>
    <property type="match status" value="1"/>
</dbReference>
<name>A0A1V0B716_9GAMM</name>
<evidence type="ECO:0000256" key="6">
    <source>
        <dbReference type="ARBA" id="ARBA00029447"/>
    </source>
</evidence>
<dbReference type="GO" id="GO:0007165">
    <property type="term" value="P:signal transduction"/>
    <property type="evidence" value="ECO:0007669"/>
    <property type="project" value="UniProtKB-KW"/>
</dbReference>
<evidence type="ECO:0000256" key="5">
    <source>
        <dbReference type="ARBA" id="ARBA00023224"/>
    </source>
</evidence>
<evidence type="ECO:0008006" key="13">
    <source>
        <dbReference type="Google" id="ProtNLM"/>
    </source>
</evidence>
<evidence type="ECO:0000313" key="11">
    <source>
        <dbReference type="EMBL" id="AQZ95709.1"/>
    </source>
</evidence>
<evidence type="ECO:0000256" key="3">
    <source>
        <dbReference type="ARBA" id="ARBA00022989"/>
    </source>
</evidence>
<dbReference type="Gene3D" id="6.10.340.10">
    <property type="match status" value="1"/>
</dbReference>
<dbReference type="GO" id="GO:0006935">
    <property type="term" value="P:chemotaxis"/>
    <property type="evidence" value="ECO:0007669"/>
    <property type="project" value="UniProtKB-ARBA"/>
</dbReference>
<reference evidence="11 12" key="1">
    <citation type="submission" date="2017-03" db="EMBL/GenBank/DDBJ databases">
        <title>Complete genome sequence of the novel DNRA strain Pseudomonas sp. S-6-2 isolated from Chinese polluted river sediment. Journal of Biotechnology.</title>
        <authorList>
            <person name="Li J."/>
            <person name="Xiang F."/>
            <person name="Wang L."/>
            <person name="Xi L."/>
            <person name="Liu J."/>
        </authorList>
    </citation>
    <scope>NUCLEOTIDE SEQUENCE [LARGE SCALE GENOMIC DNA]</scope>
    <source>
        <strain evidence="11 12">S-6-2</strain>
    </source>
</reference>
<sequence>MTIATRLMLGVSLLTLMAVVIAAGITGWQALERSSEVVEHSVEQQFQAVAAGRQTSLSLQLESHHDLLLSMANNRLTQEAVYGFVRPFVSFRYEVSAPSLDQLKASMKDWYASHYQPLYGAQTQGQRADYESWIEATRYEGLLIQQFYVHDNPNPADQLGELVDRDDATIYGQQHRRYQESYREITQRYGYHDLMLIDAASLEVIYSVNKGPVFATSLRDGPFATSALAELVQSMREQPLKDEFKVSRFSRFDAHFNQHVVFFGVPVFHPVYSPDKPLGFLVVQMPAERFTQIMTAGGNWAAIGLGDTGDSYLVASDGRLITEPRAMLEQPDATLARLNLSGQQAGDAQAIQRYRQLNGRLRIDSPALKAALEGESGLGRQTNLLGETVLMSWQPVMLGGERYALITEQSLAESFGAVARLSHDIMLAVGLAVVVLGALAALASWWLTRMIATPLTRLSGTIGQSARERDLRISLPVRGRDEIAQIAASLNQLFETFSGLVARIRQTAEDTASASTRTVGIGNECQAAAERQQQALQALDAESRALQRALQAITGLVSQAAEQARLADDGAVQGHEAVRQVSQLIRQLSDEVTQSCDSMQQLEQAAGAIVSVLDTIEGIAEQTNLLALNAAIEAARAGEHGRGFAVVADEVRRLSSSTQEATGQIQTMLDRLRSTVADASAGLRKEQDSATQCLHGAAEAEGLLVRIRDQVGDISQATRAIDRAVRDENQRAQGMGQTLDGIRQDAERTAQAMAELSQTATAQERLAQQGREAANAFRV</sequence>
<gene>
    <name evidence="11" type="ORF">BVH74_13535</name>
</gene>
<dbReference type="PANTHER" id="PTHR32089">
    <property type="entry name" value="METHYL-ACCEPTING CHEMOTAXIS PROTEIN MCPB"/>
    <property type="match status" value="1"/>
</dbReference>
<feature type="domain" description="HAMP" evidence="10">
    <location>
        <begin position="449"/>
        <end position="502"/>
    </location>
</feature>
<comment type="subcellular location">
    <subcellularLocation>
        <location evidence="1">Membrane</location>
    </subcellularLocation>
</comment>
<dbReference type="STRING" id="1931241.BVH74_13535"/>
<dbReference type="Gene3D" id="1.10.287.950">
    <property type="entry name" value="Methyl-accepting chemotaxis protein"/>
    <property type="match status" value="1"/>
</dbReference>
<dbReference type="CDD" id="cd06225">
    <property type="entry name" value="HAMP"/>
    <property type="match status" value="1"/>
</dbReference>
<evidence type="ECO:0000256" key="2">
    <source>
        <dbReference type="ARBA" id="ARBA00022692"/>
    </source>
</evidence>
<evidence type="ECO:0000256" key="8">
    <source>
        <dbReference type="SAM" id="Phobius"/>
    </source>
</evidence>
<dbReference type="PROSITE" id="PS50885">
    <property type="entry name" value="HAMP"/>
    <property type="match status" value="1"/>
</dbReference>
<dbReference type="SUPFAM" id="SSF58104">
    <property type="entry name" value="Methyl-accepting chemotaxis protein (MCP) signaling domain"/>
    <property type="match status" value="1"/>
</dbReference>
<evidence type="ECO:0000259" key="10">
    <source>
        <dbReference type="PROSITE" id="PS50885"/>
    </source>
</evidence>
<dbReference type="EMBL" id="CP020100">
    <property type="protein sequence ID" value="AQZ95709.1"/>
    <property type="molecule type" value="Genomic_DNA"/>
</dbReference>
<dbReference type="Proteomes" id="UP000243488">
    <property type="component" value="Chromosome"/>
</dbReference>
<evidence type="ECO:0000256" key="1">
    <source>
        <dbReference type="ARBA" id="ARBA00004370"/>
    </source>
</evidence>
<keyword evidence="12" id="KW-1185">Reference proteome</keyword>
<dbReference type="AlphaFoldDB" id="A0A1V0B716"/>
<feature type="domain" description="Methyl-accepting transducer" evidence="9">
    <location>
        <begin position="507"/>
        <end position="743"/>
    </location>
</feature>
<protein>
    <recommendedName>
        <fullName evidence="13">Methyl-accepting chemotaxis protein</fullName>
    </recommendedName>
</protein>
<dbReference type="SMART" id="SM00283">
    <property type="entry name" value="MA"/>
    <property type="match status" value="1"/>
</dbReference>
<dbReference type="PANTHER" id="PTHR32089:SF70">
    <property type="entry name" value="ENERGY TAXIS MODULATING METHYL ACCEPTING SENSORY TRANSDUCER"/>
    <property type="match status" value="1"/>
</dbReference>
<dbReference type="Pfam" id="PF00015">
    <property type="entry name" value="MCPsignal"/>
    <property type="match status" value="1"/>
</dbReference>